<organism evidence="1">
    <name type="scientific">marine sediment metagenome</name>
    <dbReference type="NCBI Taxonomy" id="412755"/>
    <lineage>
        <taxon>unclassified sequences</taxon>
        <taxon>metagenomes</taxon>
        <taxon>ecological metagenomes</taxon>
    </lineage>
</organism>
<evidence type="ECO:0000313" key="1">
    <source>
        <dbReference type="EMBL" id="KKL12492.1"/>
    </source>
</evidence>
<accession>A0A0F9BF88</accession>
<dbReference type="AlphaFoldDB" id="A0A0F9BF88"/>
<protein>
    <submittedName>
        <fullName evidence="1">Uncharacterized protein</fullName>
    </submittedName>
</protein>
<reference evidence="1" key="1">
    <citation type="journal article" date="2015" name="Nature">
        <title>Complex archaea that bridge the gap between prokaryotes and eukaryotes.</title>
        <authorList>
            <person name="Spang A."/>
            <person name="Saw J.H."/>
            <person name="Jorgensen S.L."/>
            <person name="Zaremba-Niedzwiedzka K."/>
            <person name="Martijn J."/>
            <person name="Lind A.E."/>
            <person name="van Eijk R."/>
            <person name="Schleper C."/>
            <person name="Guy L."/>
            <person name="Ettema T.J."/>
        </authorList>
    </citation>
    <scope>NUCLEOTIDE SEQUENCE</scope>
</reference>
<dbReference type="EMBL" id="LAZR01041232">
    <property type="protein sequence ID" value="KKL12492.1"/>
    <property type="molecule type" value="Genomic_DNA"/>
</dbReference>
<comment type="caution">
    <text evidence="1">The sequence shown here is derived from an EMBL/GenBank/DDBJ whole genome shotgun (WGS) entry which is preliminary data.</text>
</comment>
<sequence>MNVIEPVVTRNLVRADSRKAENGFRYLDEDDNTYSYFVPMNSNSTHLYIRQAIRENQSIFITPEYVLVFNVQSNVAGIVEADKMVEPVNFTINVERKE</sequence>
<gene>
    <name evidence="1" type="ORF">LCGC14_2535200</name>
</gene>
<name>A0A0F9BF88_9ZZZZ</name>
<proteinExistence type="predicted"/>